<gene>
    <name evidence="10" type="ORF">FHS16_002733</name>
</gene>
<evidence type="ECO:0000256" key="1">
    <source>
        <dbReference type="ARBA" id="ARBA00004236"/>
    </source>
</evidence>
<reference evidence="10 11" key="1">
    <citation type="submission" date="2020-08" db="EMBL/GenBank/DDBJ databases">
        <title>Genomic Encyclopedia of Type Strains, Phase III (KMG-III): the genomes of soil and plant-associated and newly described type strains.</title>
        <authorList>
            <person name="Whitman W."/>
        </authorList>
    </citation>
    <scope>NUCLEOTIDE SEQUENCE [LARGE SCALE GENOMIC DNA]</scope>
    <source>
        <strain evidence="10 11">CECT 8234</strain>
    </source>
</reference>
<evidence type="ECO:0000259" key="8">
    <source>
        <dbReference type="PROSITE" id="PS50111"/>
    </source>
</evidence>
<dbReference type="Pfam" id="PF00672">
    <property type="entry name" value="HAMP"/>
    <property type="match status" value="1"/>
</dbReference>
<dbReference type="PROSITE" id="PS50111">
    <property type="entry name" value="CHEMOTAXIS_TRANSDUC_2"/>
    <property type="match status" value="1"/>
</dbReference>
<dbReference type="InterPro" id="IPR004090">
    <property type="entry name" value="Chemotax_Me-accpt_rcpt"/>
</dbReference>
<feature type="domain" description="Methyl-accepting transducer" evidence="8">
    <location>
        <begin position="295"/>
        <end position="531"/>
    </location>
</feature>
<organism evidence="10 11">
    <name type="scientific">Paenibacillus endophyticus</name>
    <dbReference type="NCBI Taxonomy" id="1294268"/>
    <lineage>
        <taxon>Bacteria</taxon>
        <taxon>Bacillati</taxon>
        <taxon>Bacillota</taxon>
        <taxon>Bacilli</taxon>
        <taxon>Bacillales</taxon>
        <taxon>Paenibacillaceae</taxon>
        <taxon>Paenibacillus</taxon>
    </lineage>
</organism>
<dbReference type="InterPro" id="IPR004089">
    <property type="entry name" value="MCPsignal_dom"/>
</dbReference>
<evidence type="ECO:0000259" key="9">
    <source>
        <dbReference type="PROSITE" id="PS50885"/>
    </source>
</evidence>
<dbReference type="GO" id="GO:0006935">
    <property type="term" value="P:chemotaxis"/>
    <property type="evidence" value="ECO:0007669"/>
    <property type="project" value="InterPro"/>
</dbReference>
<dbReference type="InterPro" id="IPR003660">
    <property type="entry name" value="HAMP_dom"/>
</dbReference>
<name>A0A7W5C7T3_9BACL</name>
<dbReference type="Proteomes" id="UP000518605">
    <property type="component" value="Unassembled WGS sequence"/>
</dbReference>
<evidence type="ECO:0000256" key="3">
    <source>
        <dbReference type="ARBA" id="ARBA00023136"/>
    </source>
</evidence>
<keyword evidence="7" id="KW-0812">Transmembrane</keyword>
<dbReference type="GO" id="GO:0005886">
    <property type="term" value="C:plasma membrane"/>
    <property type="evidence" value="ECO:0007669"/>
    <property type="project" value="UniProtKB-SubCell"/>
</dbReference>
<accession>A0A7W5C7T3</accession>
<dbReference type="Gene3D" id="6.10.340.10">
    <property type="match status" value="1"/>
</dbReference>
<keyword evidence="11" id="KW-1185">Reference proteome</keyword>
<evidence type="ECO:0000256" key="5">
    <source>
        <dbReference type="ARBA" id="ARBA00029447"/>
    </source>
</evidence>
<dbReference type="PRINTS" id="PR00260">
    <property type="entry name" value="CHEMTRNSDUCR"/>
</dbReference>
<dbReference type="GO" id="GO:0007165">
    <property type="term" value="P:signal transduction"/>
    <property type="evidence" value="ECO:0007669"/>
    <property type="project" value="UniProtKB-KW"/>
</dbReference>
<dbReference type="SMART" id="SM00304">
    <property type="entry name" value="HAMP"/>
    <property type="match status" value="1"/>
</dbReference>
<dbReference type="Pfam" id="PF00015">
    <property type="entry name" value="MCPsignal"/>
    <property type="match status" value="1"/>
</dbReference>
<evidence type="ECO:0000256" key="4">
    <source>
        <dbReference type="ARBA" id="ARBA00023224"/>
    </source>
</evidence>
<dbReference type="PANTHER" id="PTHR32089">
    <property type="entry name" value="METHYL-ACCEPTING CHEMOTAXIS PROTEIN MCPB"/>
    <property type="match status" value="1"/>
</dbReference>
<dbReference type="CDD" id="cd06225">
    <property type="entry name" value="HAMP"/>
    <property type="match status" value="1"/>
</dbReference>
<dbReference type="PROSITE" id="PS50885">
    <property type="entry name" value="HAMP"/>
    <property type="match status" value="1"/>
</dbReference>
<feature type="domain" description="HAMP" evidence="9">
    <location>
        <begin position="224"/>
        <end position="276"/>
    </location>
</feature>
<evidence type="ECO:0000313" key="11">
    <source>
        <dbReference type="Proteomes" id="UP000518605"/>
    </source>
</evidence>
<dbReference type="Gene3D" id="1.10.287.950">
    <property type="entry name" value="Methyl-accepting chemotaxis protein"/>
    <property type="match status" value="1"/>
</dbReference>
<evidence type="ECO:0000256" key="6">
    <source>
        <dbReference type="PROSITE-ProRule" id="PRU00284"/>
    </source>
</evidence>
<proteinExistence type="inferred from homology"/>
<keyword evidence="4 6" id="KW-0807">Transducer</keyword>
<dbReference type="CDD" id="cd11386">
    <property type="entry name" value="MCP_signal"/>
    <property type="match status" value="1"/>
</dbReference>
<keyword evidence="7" id="KW-1133">Transmembrane helix</keyword>
<evidence type="ECO:0000256" key="2">
    <source>
        <dbReference type="ARBA" id="ARBA00022475"/>
    </source>
</evidence>
<dbReference type="EMBL" id="JACHXW010000007">
    <property type="protein sequence ID" value="MBB3152676.1"/>
    <property type="molecule type" value="Genomic_DNA"/>
</dbReference>
<comment type="subcellular location">
    <subcellularLocation>
        <location evidence="1">Cell membrane</location>
    </subcellularLocation>
</comment>
<dbReference type="SUPFAM" id="SSF58104">
    <property type="entry name" value="Methyl-accepting chemotaxis protein (MCP) signaling domain"/>
    <property type="match status" value="1"/>
</dbReference>
<dbReference type="AlphaFoldDB" id="A0A7W5C7T3"/>
<dbReference type="GO" id="GO:0004888">
    <property type="term" value="F:transmembrane signaling receptor activity"/>
    <property type="evidence" value="ECO:0007669"/>
    <property type="project" value="InterPro"/>
</dbReference>
<evidence type="ECO:0000313" key="10">
    <source>
        <dbReference type="EMBL" id="MBB3152676.1"/>
    </source>
</evidence>
<keyword evidence="2" id="KW-1003">Cell membrane</keyword>
<feature type="transmembrane region" description="Helical" evidence="7">
    <location>
        <begin position="200"/>
        <end position="223"/>
    </location>
</feature>
<dbReference type="PANTHER" id="PTHR32089:SF112">
    <property type="entry name" value="LYSOZYME-LIKE PROTEIN-RELATED"/>
    <property type="match status" value="1"/>
</dbReference>
<keyword evidence="3 7" id="KW-0472">Membrane</keyword>
<evidence type="ECO:0000256" key="7">
    <source>
        <dbReference type="SAM" id="Phobius"/>
    </source>
</evidence>
<protein>
    <submittedName>
        <fullName evidence="10">Methyl-accepting chemotaxis protein</fullName>
    </submittedName>
</protein>
<comment type="caution">
    <text evidence="10">The sequence shown here is derived from an EMBL/GenBank/DDBJ whole genome shotgun (WGS) entry which is preliminary data.</text>
</comment>
<dbReference type="SMART" id="SM00283">
    <property type="entry name" value="MA"/>
    <property type="match status" value="1"/>
</dbReference>
<sequence length="581" mass="62340">MKRLKDKSLVVTSSIVLALLLVLVIGITEYLSYSTQKKSYLAEIERIGETLSYQIEAGHDLLTFGYNEIAAGKDTKNETFDRFKLQLDVMIKNDIVSNAYVYMPDIIERDGKQFLKMMQSNEALTADGLGAGDEYEMTPGFAADVQTALEKGSVVTEPVIDQFGEWVSYLAQVKDPSGKLVGIFGIDIDYKQINDAMKEMLWQSIGIALVLSVIAILIIIYLIRLVLKPLKRLAEVSSLAAKGDLTLAVPVKGGNEIAQVSLAFNEMIASLRQLTSNIRTTSDEVAGSAYNMQQSAEQTSRATEEVTEAIQEVASGSDTQLQSFQECQRAMTEMTIGIQRIAESSSSVSELAADTTALATEGESVINETLQQMQAVETNVVATVSTLHELKQQSDNIGSILALIGDVANQTNLLALNASIEAARAGEHGKGFAVVAHEIRKLAERSKESSEQIGTILHSIGSQTDAAVTSMELSAEAARAGSRVTSHAGESFRSIVASIRDVSSQVQEVSAASEQMSAGSEQIAASLDELEGITASAAGNSQRVAAASEEQLASMQEVASSSEQLRNLAQSLNEAIGKFKT</sequence>
<comment type="similarity">
    <text evidence="5">Belongs to the methyl-accepting chemotaxis (MCP) protein family.</text>
</comment>
<dbReference type="RefSeq" id="WP_183562844.1">
    <property type="nucleotide sequence ID" value="NZ_CBCSLB010000006.1"/>
</dbReference>